<keyword evidence="2" id="KW-0732">Signal</keyword>
<name>D2VBP7_NAEGR</name>
<keyword evidence="1" id="KW-0472">Membrane</keyword>
<protein>
    <submittedName>
        <fullName evidence="3">Predicted protein</fullName>
    </submittedName>
</protein>
<keyword evidence="4" id="KW-1185">Reference proteome</keyword>
<proteinExistence type="predicted"/>
<dbReference type="Proteomes" id="UP000006671">
    <property type="component" value="Unassembled WGS sequence"/>
</dbReference>
<keyword evidence="1" id="KW-1133">Transmembrane helix</keyword>
<accession>D2VBP7</accession>
<dbReference type="RefSeq" id="XP_002678690.1">
    <property type="nucleotide sequence ID" value="XM_002678644.1"/>
</dbReference>
<feature type="chain" id="PRO_5003037431" evidence="2">
    <location>
        <begin position="28"/>
        <end position="336"/>
    </location>
</feature>
<dbReference type="AlphaFoldDB" id="D2VBP7"/>
<reference evidence="3 4" key="1">
    <citation type="journal article" date="2010" name="Cell">
        <title>The genome of Naegleria gruberi illuminates early eukaryotic versatility.</title>
        <authorList>
            <person name="Fritz-Laylin L.K."/>
            <person name="Prochnik S.E."/>
            <person name="Ginger M.L."/>
            <person name="Dacks J.B."/>
            <person name="Carpenter M.L."/>
            <person name="Field M.C."/>
            <person name="Kuo A."/>
            <person name="Paredez A."/>
            <person name="Chapman J."/>
            <person name="Pham J."/>
            <person name="Shu S."/>
            <person name="Neupane R."/>
            <person name="Cipriano M."/>
            <person name="Mancuso J."/>
            <person name="Tu H."/>
            <person name="Salamov A."/>
            <person name="Lindquist E."/>
            <person name="Shapiro H."/>
            <person name="Lucas S."/>
            <person name="Grigoriev I.V."/>
            <person name="Cande W.Z."/>
            <person name="Fulton C."/>
            <person name="Rokhsar D.S."/>
            <person name="Dawson S.C."/>
        </authorList>
    </citation>
    <scope>NUCLEOTIDE SEQUENCE [LARGE SCALE GENOMIC DNA]</scope>
    <source>
        <strain evidence="3 4">NEG-M</strain>
    </source>
</reference>
<evidence type="ECO:0000256" key="2">
    <source>
        <dbReference type="SAM" id="SignalP"/>
    </source>
</evidence>
<dbReference type="GeneID" id="8851627"/>
<evidence type="ECO:0000256" key="1">
    <source>
        <dbReference type="SAM" id="Phobius"/>
    </source>
</evidence>
<evidence type="ECO:0000313" key="4">
    <source>
        <dbReference type="Proteomes" id="UP000006671"/>
    </source>
</evidence>
<keyword evidence="1" id="KW-0812">Transmembrane</keyword>
<evidence type="ECO:0000313" key="3">
    <source>
        <dbReference type="EMBL" id="EFC45946.1"/>
    </source>
</evidence>
<sequence>MLKSKKALLTLLLLLFCCFTFLSTCNGQTLRNQKQLESAVFQSYSSPKYGYYDLYYLIIPKNALVKVDVGSSDSLTVYFKLNSVPTQTSYDDRYECRTCYFSNTYTSRNSSLTYQTLYIAVAAQRNTYYSYGITGYTFPSDYLISINSGKSITSTILTVGSWAFYQIIPSSSIISSLSSSDQSIIIERGLDFGFEFYSQEFPSPNYSDNTIYNNRLNDTKVSLNLGSRKYIAVVNRGKNQTLSTTRAATNLGSSDISFFEPFRVVVRGENNERDHYPFETYKFSIATTISNSIILDGGSGAVNSLIIFVYFIPFLCCCVVCGCCCFFIYRIKRSNY</sequence>
<feature type="signal peptide" evidence="2">
    <location>
        <begin position="1"/>
        <end position="27"/>
    </location>
</feature>
<dbReference type="EMBL" id="GG738861">
    <property type="protein sequence ID" value="EFC45946.1"/>
    <property type="molecule type" value="Genomic_DNA"/>
</dbReference>
<dbReference type="VEuPathDB" id="AmoebaDB:NAEGRDRAFT_66290"/>
<dbReference type="KEGG" id="ngr:NAEGRDRAFT_66290"/>
<dbReference type="InParanoid" id="D2VBP7"/>
<feature type="transmembrane region" description="Helical" evidence="1">
    <location>
        <begin position="305"/>
        <end position="329"/>
    </location>
</feature>
<organism evidence="4">
    <name type="scientific">Naegleria gruberi</name>
    <name type="common">Amoeba</name>
    <dbReference type="NCBI Taxonomy" id="5762"/>
    <lineage>
        <taxon>Eukaryota</taxon>
        <taxon>Discoba</taxon>
        <taxon>Heterolobosea</taxon>
        <taxon>Tetramitia</taxon>
        <taxon>Eutetramitia</taxon>
        <taxon>Vahlkampfiidae</taxon>
        <taxon>Naegleria</taxon>
    </lineage>
</organism>
<gene>
    <name evidence="3" type="ORF">NAEGRDRAFT_66290</name>
</gene>